<dbReference type="Proteomes" id="UP000535415">
    <property type="component" value="Unassembled WGS sequence"/>
</dbReference>
<accession>A0A7W9EXT4</accession>
<dbReference type="AlphaFoldDB" id="A0A7W9EXT4"/>
<name>A0A7W9EXT4_9RHOB</name>
<sequence>MRMIMLLALGVIVAAFVYVRLAPHDATAVHVQAEPRAPGDYPAAGGFIAVRQITASPEDVLQALTQVAMETDRTEALMGTVDTGMVTFVTRSKVMGFPDYTTVSIIPAGTIDNAGPLLMIEGRLRYGKSDLGVNKARVEGWLAALGPLAVSMDQDMAS</sequence>
<evidence type="ECO:0000313" key="2">
    <source>
        <dbReference type="Proteomes" id="UP000535415"/>
    </source>
</evidence>
<reference evidence="1 2" key="1">
    <citation type="submission" date="2020-08" db="EMBL/GenBank/DDBJ databases">
        <title>Genomic Encyclopedia of Type Strains, Phase IV (KMG-IV): sequencing the most valuable type-strain genomes for metagenomic binning, comparative biology and taxonomic classification.</title>
        <authorList>
            <person name="Goeker M."/>
        </authorList>
    </citation>
    <scope>NUCLEOTIDE SEQUENCE [LARGE SCALE GENOMIC DNA]</scope>
    <source>
        <strain evidence="1 2">DSM 101064</strain>
    </source>
</reference>
<gene>
    <name evidence="1" type="ORF">FHS72_001598</name>
</gene>
<comment type="caution">
    <text evidence="1">The sequence shown here is derived from an EMBL/GenBank/DDBJ whole genome shotgun (WGS) entry which is preliminary data.</text>
</comment>
<dbReference type="EMBL" id="JACIJM010000004">
    <property type="protein sequence ID" value="MBB5721974.1"/>
    <property type="molecule type" value="Genomic_DNA"/>
</dbReference>
<protein>
    <submittedName>
        <fullName evidence="1">Uncharacterized protein (DUF1499 family)</fullName>
    </submittedName>
</protein>
<dbReference type="RefSeq" id="WP_183527819.1">
    <property type="nucleotide sequence ID" value="NZ_JACIJM010000004.1"/>
</dbReference>
<dbReference type="InterPro" id="IPR010865">
    <property type="entry name" value="DUF1499"/>
</dbReference>
<evidence type="ECO:0000313" key="1">
    <source>
        <dbReference type="EMBL" id="MBB5721974.1"/>
    </source>
</evidence>
<proteinExistence type="predicted"/>
<dbReference type="Pfam" id="PF07386">
    <property type="entry name" value="DUF1499"/>
    <property type="match status" value="1"/>
</dbReference>
<keyword evidence="2" id="KW-1185">Reference proteome</keyword>
<organism evidence="1 2">
    <name type="scientific">Yoonia ponticola</name>
    <dbReference type="NCBI Taxonomy" id="1524255"/>
    <lineage>
        <taxon>Bacteria</taxon>
        <taxon>Pseudomonadati</taxon>
        <taxon>Pseudomonadota</taxon>
        <taxon>Alphaproteobacteria</taxon>
        <taxon>Rhodobacterales</taxon>
        <taxon>Paracoccaceae</taxon>
        <taxon>Yoonia</taxon>
    </lineage>
</organism>